<protein>
    <submittedName>
        <fullName evidence="1">Uncharacterized protein</fullName>
    </submittedName>
</protein>
<reference evidence="2" key="1">
    <citation type="submission" date="2016-10" db="EMBL/GenBank/DDBJ databases">
        <authorList>
            <person name="Varghese N."/>
            <person name="Submissions S."/>
        </authorList>
    </citation>
    <scope>NUCLEOTIDE SEQUENCE [LARGE SCALE GENOMIC DNA]</scope>
    <source>
        <strain evidence="2">DSM 7481</strain>
    </source>
</reference>
<proteinExistence type="predicted"/>
<dbReference type="STRING" id="32040.SAMN04489710_104348"/>
<sequence>MSILSTPAALAHRARRLLRVTARAWGIEPPPARSAPPRRTPVACAPARRPLAAAAQAPCARPAPYFAISY</sequence>
<name>A0A1I1U673_9BURK</name>
<accession>A0A1I1U673</accession>
<evidence type="ECO:0000313" key="2">
    <source>
        <dbReference type="Proteomes" id="UP000199517"/>
    </source>
</evidence>
<evidence type="ECO:0000313" key="1">
    <source>
        <dbReference type="EMBL" id="SFD66145.1"/>
    </source>
</evidence>
<dbReference type="EMBL" id="FOMQ01000004">
    <property type="protein sequence ID" value="SFD66145.1"/>
    <property type="molecule type" value="Genomic_DNA"/>
</dbReference>
<organism evidence="1 2">
    <name type="scientific">Paracidovorax konjaci</name>
    <dbReference type="NCBI Taxonomy" id="32040"/>
    <lineage>
        <taxon>Bacteria</taxon>
        <taxon>Pseudomonadati</taxon>
        <taxon>Pseudomonadota</taxon>
        <taxon>Betaproteobacteria</taxon>
        <taxon>Burkholderiales</taxon>
        <taxon>Comamonadaceae</taxon>
        <taxon>Paracidovorax</taxon>
    </lineage>
</organism>
<keyword evidence="2" id="KW-1185">Reference proteome</keyword>
<gene>
    <name evidence="1" type="ORF">SAMN04489710_104348</name>
</gene>
<dbReference type="RefSeq" id="WP_092950984.1">
    <property type="nucleotide sequence ID" value="NZ_FOMQ01000004.1"/>
</dbReference>
<dbReference type="Proteomes" id="UP000199517">
    <property type="component" value="Unassembled WGS sequence"/>
</dbReference>
<dbReference type="AlphaFoldDB" id="A0A1I1U673"/>